<dbReference type="Gene3D" id="3.40.50.2000">
    <property type="entry name" value="Glycogen Phosphorylase B"/>
    <property type="match status" value="2"/>
</dbReference>
<feature type="domain" description="Glycosyl transferase family 1" evidence="1">
    <location>
        <begin position="211"/>
        <end position="372"/>
    </location>
</feature>
<proteinExistence type="predicted"/>
<dbReference type="PANTHER" id="PTHR12526">
    <property type="entry name" value="GLYCOSYLTRANSFERASE"/>
    <property type="match status" value="1"/>
</dbReference>
<dbReference type="GO" id="GO:0016757">
    <property type="term" value="F:glycosyltransferase activity"/>
    <property type="evidence" value="ECO:0007669"/>
    <property type="project" value="UniProtKB-KW"/>
</dbReference>
<keyword evidence="2" id="KW-0808">Transferase</keyword>
<dbReference type="SUPFAM" id="SSF53756">
    <property type="entry name" value="UDP-Glycosyltransferase/glycogen phosphorylase"/>
    <property type="match status" value="1"/>
</dbReference>
<keyword evidence="2" id="KW-0328">Glycosyltransferase</keyword>
<gene>
    <name evidence="2" type="ORF">WKV53_09960</name>
</gene>
<sequence length="397" mass="43846">MNTASPATGDAGIRRVALCIECPLAQHGGVEVLVRALLPGLSREFRVFLVSQDDAVSLEKSEEAKDIEGHFFWNPADHSREQIDGLIAWGQEQKIELFHFHHGGTYGWNSRSWTRCPITEVSRTGFRCVSTNHGAFGFWLFVGIQRSLLYRLAAMCLCWPAKIRQVASVDWEATVSQHDYHAVRRWFFPLCDRFRQIYHSILDEATLPHLPKRQIVLCLGTVGLRKGQPILAEAFGLIAAKHPEWRLVIAGRHANDGAPEALFAAVERYGIADQVEVLSDVSDSLARQLLAEAAVFGMPSLAEGLGLSLQEALYGRAACVGSQVGGIPDLILNEETGLLVPPNDPSALADALDRVMTDVSLRERLGEAGRKHVINHNMTREGMIARHSALYLDSSLT</sequence>
<dbReference type="InterPro" id="IPR001296">
    <property type="entry name" value="Glyco_trans_1"/>
</dbReference>
<accession>A0ABU9AUX5</accession>
<reference evidence="2 3" key="1">
    <citation type="submission" date="2024-04" db="EMBL/GenBank/DDBJ databases">
        <title>Luteolibacter sp. isolated from soil.</title>
        <authorList>
            <person name="An J."/>
        </authorList>
    </citation>
    <scope>NUCLEOTIDE SEQUENCE [LARGE SCALE GENOMIC DNA]</scope>
    <source>
        <strain evidence="2 3">Y139</strain>
    </source>
</reference>
<evidence type="ECO:0000313" key="3">
    <source>
        <dbReference type="Proteomes" id="UP001371305"/>
    </source>
</evidence>
<protein>
    <submittedName>
        <fullName evidence="2">Glycosyltransferase family 4 protein</fullName>
        <ecNumber evidence="2">2.4.-.-</ecNumber>
    </submittedName>
</protein>
<dbReference type="EMBL" id="JBBUKT010000003">
    <property type="protein sequence ID" value="MEK7950822.1"/>
    <property type="molecule type" value="Genomic_DNA"/>
</dbReference>
<evidence type="ECO:0000259" key="1">
    <source>
        <dbReference type="Pfam" id="PF00534"/>
    </source>
</evidence>
<comment type="caution">
    <text evidence="2">The sequence shown here is derived from an EMBL/GenBank/DDBJ whole genome shotgun (WGS) entry which is preliminary data.</text>
</comment>
<organism evidence="2 3">
    <name type="scientific">Luteolibacter soli</name>
    <dbReference type="NCBI Taxonomy" id="3135280"/>
    <lineage>
        <taxon>Bacteria</taxon>
        <taxon>Pseudomonadati</taxon>
        <taxon>Verrucomicrobiota</taxon>
        <taxon>Verrucomicrobiia</taxon>
        <taxon>Verrucomicrobiales</taxon>
        <taxon>Verrucomicrobiaceae</taxon>
        <taxon>Luteolibacter</taxon>
    </lineage>
</organism>
<dbReference type="EC" id="2.4.-.-" evidence="2"/>
<keyword evidence="3" id="KW-1185">Reference proteome</keyword>
<name>A0ABU9AUX5_9BACT</name>
<dbReference type="Proteomes" id="UP001371305">
    <property type="component" value="Unassembled WGS sequence"/>
</dbReference>
<dbReference type="CDD" id="cd03801">
    <property type="entry name" value="GT4_PimA-like"/>
    <property type="match status" value="1"/>
</dbReference>
<evidence type="ECO:0000313" key="2">
    <source>
        <dbReference type="EMBL" id="MEK7950822.1"/>
    </source>
</evidence>
<dbReference type="Pfam" id="PF00534">
    <property type="entry name" value="Glycos_transf_1"/>
    <property type="match status" value="1"/>
</dbReference>
<dbReference type="RefSeq" id="WP_341404423.1">
    <property type="nucleotide sequence ID" value="NZ_JBBUKT010000003.1"/>
</dbReference>